<feature type="chain" id="PRO_5008609143" evidence="2">
    <location>
        <begin position="23"/>
        <end position="175"/>
    </location>
</feature>
<feature type="region of interest" description="Disordered" evidence="1">
    <location>
        <begin position="30"/>
        <end position="49"/>
    </location>
</feature>
<reference evidence="3 4" key="1">
    <citation type="submission" date="2016-06" db="EMBL/GenBank/DDBJ databases">
        <authorList>
            <person name="Kjaerup R.B."/>
            <person name="Dalgaard T.S."/>
            <person name="Juul-Madsen H.R."/>
        </authorList>
    </citation>
    <scope>NUCLEOTIDE SEQUENCE [LARGE SCALE GENOMIC DNA]</scope>
    <source>
        <strain evidence="3 4">GCSL-Mp3</strain>
    </source>
</reference>
<dbReference type="AlphaFoldDB" id="A0A1B8GZ62"/>
<evidence type="ECO:0000256" key="2">
    <source>
        <dbReference type="SAM" id="SignalP"/>
    </source>
</evidence>
<sequence length="175" mass="18804">MNKMIAGVISLSLLGAGFAAVAAPAPVNQQQQNTQNMNDNGNYHRGNNNGYCDGNGGRHGMMRGNHNGNNNHNGRGNHNNRAPVYQASQTTATPGETLKKMISDAPAVNKDGKQYYARASVRDMNHNQMYQSSVTTDAPKDALTKMAGDVPAPVSGQQYYVRTSIVEILPDNTAQ</sequence>
<dbReference type="Proteomes" id="UP000092247">
    <property type="component" value="Unassembled WGS sequence"/>
</dbReference>
<dbReference type="RefSeq" id="WP_067427139.1">
    <property type="nucleotide sequence ID" value="NZ_CBCPID010000006.1"/>
</dbReference>
<proteinExistence type="predicted"/>
<protein>
    <submittedName>
        <fullName evidence="3">Uncharacterized protein</fullName>
    </submittedName>
</protein>
<gene>
    <name evidence="3" type="ORF">AYY17_14015</name>
</gene>
<accession>A0A1B8GZ62</accession>
<organism evidence="3 4">
    <name type="scientific">Morganella psychrotolerans</name>
    <dbReference type="NCBI Taxonomy" id="368603"/>
    <lineage>
        <taxon>Bacteria</taxon>
        <taxon>Pseudomonadati</taxon>
        <taxon>Pseudomonadota</taxon>
        <taxon>Gammaproteobacteria</taxon>
        <taxon>Enterobacterales</taxon>
        <taxon>Morganellaceae</taxon>
        <taxon>Morganella</taxon>
    </lineage>
</organism>
<evidence type="ECO:0000313" key="4">
    <source>
        <dbReference type="Proteomes" id="UP000092247"/>
    </source>
</evidence>
<feature type="signal peptide" evidence="2">
    <location>
        <begin position="1"/>
        <end position="22"/>
    </location>
</feature>
<keyword evidence="2" id="KW-0732">Signal</keyword>
<name>A0A1B8GZ62_9GAMM</name>
<dbReference type="EMBL" id="LZEX01000046">
    <property type="protein sequence ID" value="OBU02115.1"/>
    <property type="molecule type" value="Genomic_DNA"/>
</dbReference>
<comment type="caution">
    <text evidence="3">The sequence shown here is derived from an EMBL/GenBank/DDBJ whole genome shotgun (WGS) entry which is preliminary data.</text>
</comment>
<evidence type="ECO:0000313" key="3">
    <source>
        <dbReference type="EMBL" id="OBU02115.1"/>
    </source>
</evidence>
<evidence type="ECO:0000256" key="1">
    <source>
        <dbReference type="SAM" id="MobiDB-lite"/>
    </source>
</evidence>